<sequence>MPGKCASNTFRLWLYFKFVGNHRVHLLTTFNFDPQPRPFFHSNRFRIPATYHGPLAGKRQQYGIRQEDECPDNYDMVTAETKEILPSQQDQQARVPYDNGTGSFQFFKLPLHVRRMIYRLLLGPIYQYSKSEMLSYTCLELRNPPWTFENRDDNGHKCFWQIVGTGPIPGYSLKPGLRVGVYGQSKVAHPHKYSIHPFRNSAYELVLYPERENLIPPGGYMYGDYTDRVYLEWLRRTASVSTHFRQELGEVFWTRAGISTSGADHSFSQDSMWRIPTFLADRPAVRS</sequence>
<evidence type="ECO:0000313" key="1">
    <source>
        <dbReference type="EMBL" id="CZR54777.1"/>
    </source>
</evidence>
<evidence type="ECO:0000313" key="2">
    <source>
        <dbReference type="Proteomes" id="UP000184330"/>
    </source>
</evidence>
<gene>
    <name evidence="1" type="ORF">PAC_04661</name>
</gene>
<dbReference type="EMBL" id="FJOG01000005">
    <property type="protein sequence ID" value="CZR54777.1"/>
    <property type="molecule type" value="Genomic_DNA"/>
</dbReference>
<organism evidence="1 2">
    <name type="scientific">Phialocephala subalpina</name>
    <dbReference type="NCBI Taxonomy" id="576137"/>
    <lineage>
        <taxon>Eukaryota</taxon>
        <taxon>Fungi</taxon>
        <taxon>Dikarya</taxon>
        <taxon>Ascomycota</taxon>
        <taxon>Pezizomycotina</taxon>
        <taxon>Leotiomycetes</taxon>
        <taxon>Helotiales</taxon>
        <taxon>Mollisiaceae</taxon>
        <taxon>Phialocephala</taxon>
        <taxon>Phialocephala fortinii species complex</taxon>
    </lineage>
</organism>
<protein>
    <submittedName>
        <fullName evidence="1">Uncharacterized protein</fullName>
    </submittedName>
</protein>
<dbReference type="Proteomes" id="UP000184330">
    <property type="component" value="Unassembled WGS sequence"/>
</dbReference>
<dbReference type="OrthoDB" id="3558721at2759"/>
<accession>A0A1L7WPS8</accession>
<dbReference type="AlphaFoldDB" id="A0A1L7WPS8"/>
<reference evidence="1 2" key="1">
    <citation type="submission" date="2016-03" db="EMBL/GenBank/DDBJ databases">
        <authorList>
            <person name="Ploux O."/>
        </authorList>
    </citation>
    <scope>NUCLEOTIDE SEQUENCE [LARGE SCALE GENOMIC DNA]</scope>
    <source>
        <strain evidence="1 2">UAMH 11012</strain>
    </source>
</reference>
<keyword evidence="2" id="KW-1185">Reference proteome</keyword>
<name>A0A1L7WPS8_9HELO</name>
<proteinExistence type="predicted"/>